<reference evidence="6 7" key="1">
    <citation type="submission" date="2020-07" db="EMBL/GenBank/DDBJ databases">
        <title>Taxonomic revisions and descriptions of new bacterial species based on genomic comparisons in the high-G+C-content subgroup of the family Alcaligenaceae.</title>
        <authorList>
            <person name="Szabo A."/>
            <person name="Felfoldi T."/>
        </authorList>
    </citation>
    <scope>NUCLEOTIDE SEQUENCE [LARGE SCALE GENOMIC DNA]</scope>
    <source>
        <strain evidence="6 7">DSM 25264</strain>
    </source>
</reference>
<dbReference type="Gene3D" id="1.10.10.10">
    <property type="entry name" value="Winged helix-like DNA-binding domain superfamily/Winged helix DNA-binding domain"/>
    <property type="match status" value="1"/>
</dbReference>
<dbReference type="CDD" id="cd08422">
    <property type="entry name" value="PBP2_CrgA_like"/>
    <property type="match status" value="1"/>
</dbReference>
<comment type="caution">
    <text evidence="6">The sequence shown here is derived from an EMBL/GenBank/DDBJ whole genome shotgun (WGS) entry which is preliminary data.</text>
</comment>
<keyword evidence="4" id="KW-0804">Transcription</keyword>
<dbReference type="SUPFAM" id="SSF53850">
    <property type="entry name" value="Periplasmic binding protein-like II"/>
    <property type="match status" value="1"/>
</dbReference>
<feature type="domain" description="HTH lysR-type" evidence="5">
    <location>
        <begin position="35"/>
        <end position="85"/>
    </location>
</feature>
<dbReference type="Pfam" id="PF03466">
    <property type="entry name" value="LysR_substrate"/>
    <property type="match status" value="1"/>
</dbReference>
<dbReference type="PANTHER" id="PTHR30537:SF5">
    <property type="entry name" value="HTH-TYPE TRANSCRIPTIONAL ACTIVATOR TTDR-RELATED"/>
    <property type="match status" value="1"/>
</dbReference>
<evidence type="ECO:0000313" key="7">
    <source>
        <dbReference type="Proteomes" id="UP000580517"/>
    </source>
</evidence>
<dbReference type="AlphaFoldDB" id="A0A853FCA8"/>
<dbReference type="Proteomes" id="UP000580517">
    <property type="component" value="Unassembled WGS sequence"/>
</dbReference>
<dbReference type="InterPro" id="IPR036388">
    <property type="entry name" value="WH-like_DNA-bd_sf"/>
</dbReference>
<dbReference type="Gene3D" id="3.40.190.290">
    <property type="match status" value="1"/>
</dbReference>
<evidence type="ECO:0000313" key="6">
    <source>
        <dbReference type="EMBL" id="NYT37398.1"/>
    </source>
</evidence>
<dbReference type="OrthoDB" id="8523827at2"/>
<dbReference type="InterPro" id="IPR005119">
    <property type="entry name" value="LysR_subst-bd"/>
</dbReference>
<dbReference type="EMBL" id="JACCEW010000003">
    <property type="protein sequence ID" value="NYT37398.1"/>
    <property type="molecule type" value="Genomic_DNA"/>
</dbReference>
<dbReference type="SUPFAM" id="SSF46785">
    <property type="entry name" value="Winged helix' DNA-binding domain"/>
    <property type="match status" value="1"/>
</dbReference>
<name>A0A853FCA8_9BURK</name>
<proteinExistence type="inferred from homology"/>
<dbReference type="InterPro" id="IPR058163">
    <property type="entry name" value="LysR-type_TF_proteobact-type"/>
</dbReference>
<sequence length="337" mass="37471">MTTHTSASDDSPRQPRGAADAFASSFATSYAGVIAFLAVANEGSFSRAGDRLGIGRSAVSRNVQKLEAQLDARLFHRTTRSTSMTREGELFYENCRPGVERIVRALDDMRELRNGPPRGHLRVKSAPGFGRHVIAPLLRRFRSRYPDITVELLLDERPADFASDRIDVAFRDGKLEDSEVVARQLIPMQMIVCAAPTYIESHGLPRAIDDLDGHESIAFRMASGRIKDWAFKVDGVAQKRRNLASHIFNDLDLILEAVTQGQGIAQLPGYLVCEAVRDGRLRACLSQYAPEDGGHYLCYLSRKHLPARIRVFADYVTEEVRALDLDCLTVNTLVSEP</sequence>
<dbReference type="GO" id="GO:0003677">
    <property type="term" value="F:DNA binding"/>
    <property type="evidence" value="ECO:0007669"/>
    <property type="project" value="UniProtKB-KW"/>
</dbReference>
<dbReference type="FunFam" id="1.10.10.10:FF:000001">
    <property type="entry name" value="LysR family transcriptional regulator"/>
    <property type="match status" value="1"/>
</dbReference>
<keyword evidence="2" id="KW-0805">Transcription regulation</keyword>
<dbReference type="PANTHER" id="PTHR30537">
    <property type="entry name" value="HTH-TYPE TRANSCRIPTIONAL REGULATOR"/>
    <property type="match status" value="1"/>
</dbReference>
<dbReference type="Pfam" id="PF00126">
    <property type="entry name" value="HTH_1"/>
    <property type="match status" value="1"/>
</dbReference>
<evidence type="ECO:0000256" key="4">
    <source>
        <dbReference type="ARBA" id="ARBA00023163"/>
    </source>
</evidence>
<keyword evidence="7" id="KW-1185">Reference proteome</keyword>
<dbReference type="PROSITE" id="PS50931">
    <property type="entry name" value="HTH_LYSR"/>
    <property type="match status" value="1"/>
</dbReference>
<dbReference type="InterPro" id="IPR000847">
    <property type="entry name" value="LysR_HTH_N"/>
</dbReference>
<evidence type="ECO:0000256" key="1">
    <source>
        <dbReference type="ARBA" id="ARBA00009437"/>
    </source>
</evidence>
<dbReference type="RefSeq" id="WP_129969458.1">
    <property type="nucleotide sequence ID" value="NZ_JACCEW010000003.1"/>
</dbReference>
<protein>
    <submittedName>
        <fullName evidence="6">LysR family transcriptional regulator</fullName>
    </submittedName>
</protein>
<evidence type="ECO:0000259" key="5">
    <source>
        <dbReference type="PROSITE" id="PS50931"/>
    </source>
</evidence>
<dbReference type="GO" id="GO:0003700">
    <property type="term" value="F:DNA-binding transcription factor activity"/>
    <property type="evidence" value="ECO:0007669"/>
    <property type="project" value="InterPro"/>
</dbReference>
<evidence type="ECO:0000256" key="3">
    <source>
        <dbReference type="ARBA" id="ARBA00023125"/>
    </source>
</evidence>
<evidence type="ECO:0000256" key="2">
    <source>
        <dbReference type="ARBA" id="ARBA00023015"/>
    </source>
</evidence>
<gene>
    <name evidence="6" type="ORF">H0A68_10985</name>
</gene>
<comment type="similarity">
    <text evidence="1">Belongs to the LysR transcriptional regulatory family.</text>
</comment>
<keyword evidence="3" id="KW-0238">DNA-binding</keyword>
<organism evidence="6 7">
    <name type="scientific">Allopusillimonas soli</name>
    <dbReference type="NCBI Taxonomy" id="659016"/>
    <lineage>
        <taxon>Bacteria</taxon>
        <taxon>Pseudomonadati</taxon>
        <taxon>Pseudomonadota</taxon>
        <taxon>Betaproteobacteria</taxon>
        <taxon>Burkholderiales</taxon>
        <taxon>Alcaligenaceae</taxon>
        <taxon>Allopusillimonas</taxon>
    </lineage>
</organism>
<accession>A0A853FCA8</accession>
<dbReference type="InterPro" id="IPR036390">
    <property type="entry name" value="WH_DNA-bd_sf"/>
</dbReference>